<dbReference type="PANTHER" id="PTHR12905:SF0">
    <property type="entry name" value="CALCINEURIN-LIKE PHOSPHOESTERASE DOMAIN-CONTAINING PROTEIN"/>
    <property type="match status" value="1"/>
</dbReference>
<dbReference type="PANTHER" id="PTHR12905">
    <property type="entry name" value="METALLOPHOSPHOESTERASE"/>
    <property type="match status" value="1"/>
</dbReference>
<dbReference type="OrthoDB" id="630188at2759"/>
<feature type="region of interest" description="Disordered" evidence="1">
    <location>
        <begin position="118"/>
        <end position="162"/>
    </location>
</feature>
<evidence type="ECO:0000259" key="2">
    <source>
        <dbReference type="Pfam" id="PF00149"/>
    </source>
</evidence>
<dbReference type="InterPro" id="IPR004843">
    <property type="entry name" value="Calcineurin-like_PHP"/>
</dbReference>
<gene>
    <name evidence="3" type="ORF">PGLA1383_LOCUS4572</name>
</gene>
<comment type="caution">
    <text evidence="3">The sequence shown here is derived from an EMBL/GenBank/DDBJ whole genome shotgun (WGS) entry which is preliminary data.</text>
</comment>
<organism evidence="3 4">
    <name type="scientific">Polarella glacialis</name>
    <name type="common">Dinoflagellate</name>
    <dbReference type="NCBI Taxonomy" id="89957"/>
    <lineage>
        <taxon>Eukaryota</taxon>
        <taxon>Sar</taxon>
        <taxon>Alveolata</taxon>
        <taxon>Dinophyceae</taxon>
        <taxon>Suessiales</taxon>
        <taxon>Suessiaceae</taxon>
        <taxon>Polarella</taxon>
    </lineage>
</organism>
<dbReference type="AlphaFoldDB" id="A0A813DGQ8"/>
<proteinExistence type="predicted"/>
<reference evidence="3" key="1">
    <citation type="submission" date="2021-02" db="EMBL/GenBank/DDBJ databases">
        <authorList>
            <person name="Dougan E. K."/>
            <person name="Rhodes N."/>
            <person name="Thang M."/>
            <person name="Chan C."/>
        </authorList>
    </citation>
    <scope>NUCLEOTIDE SEQUENCE</scope>
</reference>
<feature type="domain" description="Calcineurin-like phosphoesterase" evidence="2">
    <location>
        <begin position="172"/>
        <end position="352"/>
    </location>
</feature>
<evidence type="ECO:0000256" key="1">
    <source>
        <dbReference type="SAM" id="MobiDB-lite"/>
    </source>
</evidence>
<dbReference type="CDD" id="cd07379">
    <property type="entry name" value="MPP_239FB"/>
    <property type="match status" value="1"/>
</dbReference>
<keyword evidence="4" id="KW-1185">Reference proteome</keyword>
<sequence length="530" mass="57235">MWLKVFRPSYFRAPLFRFQLFAAKLGVFRMMAQWMILNLGFLAAVLLPSLLRAQLEGGEAVELDLDDECQATSCALSALQVRGLQSAQAGKQEEHRNDTVAPATDTTLVAATTTPAATIPTATNTSSPPQEPTAPTTTMVATTSMTEEETTSIAPATTTSAAATTNSSANVIRILHLSDTHMLHDTVESKFPLPPADILIHTGDFSNFGKDTELASANEWLGTLASRYKHIIVILGNHDWGCCSWPVAQEAVTAKDSSFWRSKFSNAHLLWSESVTVMGLKIYGTSWKGDQTLSDEKGFGDIPSGTDILLTHGPAFGILDFCGNGPWGSSKELLGDILEAKPKVHLFGHDHEQRGLWQRKSPHEPYVGGVEYHTSRGSSSKPFATTGPPPVQYAPEVVSNNAMLNQPAYEGGVPRHIAGPARLIVATKTNEEWHFSAERYDLGPSCGDIKAASNAECMAPVIWAATDGAKKDPKAAKWFGRMLGIAGVSYQDASQEDFQRLYFCSPAWGNNCGLPPCTCSKPPCDSCSAI</sequence>
<evidence type="ECO:0000313" key="4">
    <source>
        <dbReference type="Proteomes" id="UP000654075"/>
    </source>
</evidence>
<protein>
    <recommendedName>
        <fullName evidence="2">Calcineurin-like phosphoesterase domain-containing protein</fullName>
    </recommendedName>
</protein>
<evidence type="ECO:0000313" key="3">
    <source>
        <dbReference type="EMBL" id="CAE8585669.1"/>
    </source>
</evidence>
<name>A0A813DGQ8_POLGL</name>
<dbReference type="Proteomes" id="UP000654075">
    <property type="component" value="Unassembled WGS sequence"/>
</dbReference>
<accession>A0A813DGQ8</accession>
<dbReference type="GO" id="GO:0016787">
    <property type="term" value="F:hydrolase activity"/>
    <property type="evidence" value="ECO:0007669"/>
    <property type="project" value="InterPro"/>
</dbReference>
<dbReference type="InterPro" id="IPR029052">
    <property type="entry name" value="Metallo-depent_PP-like"/>
</dbReference>
<dbReference type="EMBL" id="CAJNNV010001731">
    <property type="protein sequence ID" value="CAE8585669.1"/>
    <property type="molecule type" value="Genomic_DNA"/>
</dbReference>
<dbReference type="Gene3D" id="3.60.21.10">
    <property type="match status" value="1"/>
</dbReference>
<dbReference type="Pfam" id="PF00149">
    <property type="entry name" value="Metallophos"/>
    <property type="match status" value="1"/>
</dbReference>
<dbReference type="InterPro" id="IPR051693">
    <property type="entry name" value="UPF0046_metallophosphoest"/>
</dbReference>
<dbReference type="SUPFAM" id="SSF56300">
    <property type="entry name" value="Metallo-dependent phosphatases"/>
    <property type="match status" value="1"/>
</dbReference>